<dbReference type="InterPro" id="IPR056884">
    <property type="entry name" value="NPHP3-like_N"/>
</dbReference>
<proteinExistence type="predicted"/>
<protein>
    <recommendedName>
        <fullName evidence="4">Nephrocystin 3-like N-terminal domain-containing protein</fullName>
    </recommendedName>
</protein>
<dbReference type="InterPro" id="IPR027417">
    <property type="entry name" value="P-loop_NTPase"/>
</dbReference>
<comment type="caution">
    <text evidence="5">The sequence shown here is derived from an EMBL/GenBank/DDBJ whole genome shotgun (WGS) entry which is preliminary data.</text>
</comment>
<dbReference type="Gene3D" id="1.25.40.20">
    <property type="entry name" value="Ankyrin repeat-containing domain"/>
    <property type="match status" value="1"/>
</dbReference>
<evidence type="ECO:0000256" key="2">
    <source>
        <dbReference type="SAM" id="Coils"/>
    </source>
</evidence>
<dbReference type="SUPFAM" id="SSF52540">
    <property type="entry name" value="P-loop containing nucleoside triphosphate hydrolases"/>
    <property type="match status" value="1"/>
</dbReference>
<feature type="domain" description="Nephrocystin 3-like N-terminal" evidence="4">
    <location>
        <begin position="286"/>
        <end position="447"/>
    </location>
</feature>
<evidence type="ECO:0000313" key="6">
    <source>
        <dbReference type="Proteomes" id="UP001166286"/>
    </source>
</evidence>
<evidence type="ECO:0000259" key="4">
    <source>
        <dbReference type="Pfam" id="PF24883"/>
    </source>
</evidence>
<evidence type="ECO:0000256" key="3">
    <source>
        <dbReference type="SAM" id="MobiDB-lite"/>
    </source>
</evidence>
<evidence type="ECO:0000256" key="1">
    <source>
        <dbReference type="ARBA" id="ARBA00022737"/>
    </source>
</evidence>
<dbReference type="AlphaFoldDB" id="A0AA39R2D0"/>
<sequence>MDPLSTASSIIAVIQITGTVLSACYRYAALLENSPQDIQWVINEVGSLKVILEELKALALSVSDKEPGPSPKSLKRLRDDNDKAQHLTRSRKARKVRLSISDACQDNHPTSLQNVEDPSPLVTCLENSRIDLRPPGSSNSALFKSLNAAHGPLKTCEAALKAISDKLGTVAEASRTRKMLVWPFKANAVQKILQVIQKQKSNLILALASDEARAVSQMEDSLETNAEALLQIKDALAQNMEMMTEVRDVVQNRIERKEWEKTKQWLQSTDPGPNHRAAQEAHEPFTGKWLLESLDYCAWRAGSGALLWLNGISGCGKTVLNATVIEDVRRFCSTNPNNCYAYYYFDFNDAAKRKPHSMVSSLLGMLGCDMESRPQCIREMHDKHLSGQQEPSLDDMVSALVSVLQGRRKVYILLDALDECLDQDKLLKCIRTIESKCKNVNIFVSSRREYNITEALVDCVTYDIDMKTAAVDADIELFVQNFLSTDKALGKWPSDIRAEIKDELCRRSGGMFRWVVCQLESLRKCRTLHSLRQTLQALPNGLYETYDRILLNVPEVHQAHVQRALVWLAFSRVPMTLSQVAEAVLVSREQQSMDPGDQFCDVHDLLDLCSSFVSLEETRAPWSPILYFRKQFGREKVASDADWVLRLAHSSVKEYMLSDRTNITPLSMHRLTSGIAQRFMAEMCLIYLNQFNDESSISDENLERHHFLSYVARHWYLHYDDMPAEEENNVVDLLLSFINTHYNGYAYRNWIKWLDRYSSRYWLVENNLRPLRPLAALSFMGSHRAVRAIVENAAEVHVNEDAIGESLICASGEGHEAVVRVLLDAGARLNRTGVIDASSLRQALSEATSAGRTELIELLIHKGAIAKSLDYRSVSEVAASQGKVHMVKLYLDWTTTDVNRTEVFYGALQAAITARQSSVVRYLLGESDFEAREDLHSATLQMAYLERDDSTIQFLIRALRPEVTAIRRTKFKVLDTSWTLRTKLIILQILGADIDNTLLERNHERDYIPFRDAYWENVVEIEDTIKERLLEEKKLLEEEELIEETKALLERIHSLSTVPSPAHQKKA</sequence>
<reference evidence="5" key="1">
    <citation type="submission" date="2023-03" db="EMBL/GenBank/DDBJ databases">
        <title>Complete genome of Cladonia borealis.</title>
        <authorList>
            <person name="Park H."/>
        </authorList>
    </citation>
    <scope>NUCLEOTIDE SEQUENCE</scope>
    <source>
        <strain evidence="5">ANT050790</strain>
    </source>
</reference>
<organism evidence="5 6">
    <name type="scientific">Cladonia borealis</name>
    <dbReference type="NCBI Taxonomy" id="184061"/>
    <lineage>
        <taxon>Eukaryota</taxon>
        <taxon>Fungi</taxon>
        <taxon>Dikarya</taxon>
        <taxon>Ascomycota</taxon>
        <taxon>Pezizomycotina</taxon>
        <taxon>Lecanoromycetes</taxon>
        <taxon>OSLEUM clade</taxon>
        <taxon>Lecanoromycetidae</taxon>
        <taxon>Lecanorales</taxon>
        <taxon>Lecanorineae</taxon>
        <taxon>Cladoniaceae</taxon>
        <taxon>Cladonia</taxon>
    </lineage>
</organism>
<name>A0AA39R2D0_9LECA</name>
<dbReference type="PANTHER" id="PTHR10039">
    <property type="entry name" value="AMELOGENIN"/>
    <property type="match status" value="1"/>
</dbReference>
<dbReference type="Gene3D" id="3.40.50.300">
    <property type="entry name" value="P-loop containing nucleotide triphosphate hydrolases"/>
    <property type="match status" value="1"/>
</dbReference>
<dbReference type="EMBL" id="JAFEKC020000007">
    <property type="protein sequence ID" value="KAK0513550.1"/>
    <property type="molecule type" value="Genomic_DNA"/>
</dbReference>
<evidence type="ECO:0000313" key="5">
    <source>
        <dbReference type="EMBL" id="KAK0513550.1"/>
    </source>
</evidence>
<feature type="compositionally biased region" description="Basic and acidic residues" evidence="3">
    <location>
        <begin position="76"/>
        <end position="85"/>
    </location>
</feature>
<gene>
    <name evidence="5" type="ORF">JMJ35_003914</name>
</gene>
<feature type="coiled-coil region" evidence="2">
    <location>
        <begin position="1019"/>
        <end position="1046"/>
    </location>
</feature>
<keyword evidence="6" id="KW-1185">Reference proteome</keyword>
<dbReference type="PANTHER" id="PTHR10039:SF16">
    <property type="entry name" value="GPI INOSITOL-DEACYLASE"/>
    <property type="match status" value="1"/>
</dbReference>
<keyword evidence="2" id="KW-0175">Coiled coil</keyword>
<dbReference type="InterPro" id="IPR036770">
    <property type="entry name" value="Ankyrin_rpt-contain_sf"/>
</dbReference>
<dbReference type="SUPFAM" id="SSF48403">
    <property type="entry name" value="Ankyrin repeat"/>
    <property type="match status" value="1"/>
</dbReference>
<feature type="region of interest" description="Disordered" evidence="3">
    <location>
        <begin position="63"/>
        <end position="94"/>
    </location>
</feature>
<keyword evidence="1" id="KW-0677">Repeat</keyword>
<accession>A0AA39R2D0</accession>
<dbReference type="Pfam" id="PF24883">
    <property type="entry name" value="NPHP3_N"/>
    <property type="match status" value="1"/>
</dbReference>
<dbReference type="Proteomes" id="UP001166286">
    <property type="component" value="Unassembled WGS sequence"/>
</dbReference>